<dbReference type="InterPro" id="IPR036390">
    <property type="entry name" value="WH_DNA-bd_sf"/>
</dbReference>
<feature type="domain" description="Nudix hydrolase" evidence="2">
    <location>
        <begin position="20"/>
        <end position="149"/>
    </location>
</feature>
<reference evidence="3 4" key="1">
    <citation type="submission" date="2018-06" db="EMBL/GenBank/DDBJ databases">
        <title>Freshwater and sediment microbial communities from various areas in North America, analyzing microbe dynamics in response to fracking.</title>
        <authorList>
            <person name="Lamendella R."/>
        </authorList>
    </citation>
    <scope>NUCLEOTIDE SEQUENCE [LARGE SCALE GENOMIC DNA]</scope>
    <source>
        <strain evidence="3 4">3b_TX</strain>
    </source>
</reference>
<gene>
    <name evidence="3" type="ORF">DFO65_101413</name>
</gene>
<keyword evidence="4" id="KW-1185">Reference proteome</keyword>
<dbReference type="InterPro" id="IPR054105">
    <property type="entry name" value="WHD_NrtR"/>
</dbReference>
<evidence type="ECO:0000259" key="2">
    <source>
        <dbReference type="PROSITE" id="PS51462"/>
    </source>
</evidence>
<dbReference type="InterPro" id="IPR036388">
    <property type="entry name" value="WH-like_DNA-bd_sf"/>
</dbReference>
<dbReference type="Gene3D" id="3.90.79.10">
    <property type="entry name" value="Nucleoside Triphosphate Pyrophosphohydrolase"/>
    <property type="match status" value="1"/>
</dbReference>
<dbReference type="Gene3D" id="1.10.10.10">
    <property type="entry name" value="Winged helix-like DNA-binding domain superfamily/Winged helix DNA-binding domain"/>
    <property type="match status" value="1"/>
</dbReference>
<dbReference type="PANTHER" id="PTHR43736">
    <property type="entry name" value="ADP-RIBOSE PYROPHOSPHATASE"/>
    <property type="match status" value="1"/>
</dbReference>
<dbReference type="InterPro" id="IPR015797">
    <property type="entry name" value="NUDIX_hydrolase-like_dom_sf"/>
</dbReference>
<protein>
    <recommendedName>
        <fullName evidence="2">Nudix hydrolase domain-containing protein</fullName>
    </recommendedName>
</protein>
<organism evidence="3 4">
    <name type="scientific">Brevibacterium celere</name>
    <dbReference type="NCBI Taxonomy" id="225845"/>
    <lineage>
        <taxon>Bacteria</taxon>
        <taxon>Bacillati</taxon>
        <taxon>Actinomycetota</taxon>
        <taxon>Actinomycetes</taxon>
        <taxon>Micrococcales</taxon>
        <taxon>Brevibacteriaceae</taxon>
        <taxon>Brevibacterium</taxon>
    </lineage>
</organism>
<evidence type="ECO:0000313" key="3">
    <source>
        <dbReference type="EMBL" id="RBP74688.1"/>
    </source>
</evidence>
<dbReference type="PANTHER" id="PTHR43736:SF4">
    <property type="entry name" value="SLR1690 PROTEIN"/>
    <property type="match status" value="1"/>
</dbReference>
<dbReference type="PROSITE" id="PS51462">
    <property type="entry name" value="NUDIX"/>
    <property type="match status" value="1"/>
</dbReference>
<dbReference type="CDD" id="cd18873">
    <property type="entry name" value="NUDIX_NadM_like"/>
    <property type="match status" value="1"/>
</dbReference>
<proteinExistence type="predicted"/>
<dbReference type="SUPFAM" id="SSF55811">
    <property type="entry name" value="Nudix"/>
    <property type="match status" value="1"/>
</dbReference>
<dbReference type="EMBL" id="QNSB01000001">
    <property type="protein sequence ID" value="RBP74688.1"/>
    <property type="molecule type" value="Genomic_DNA"/>
</dbReference>
<feature type="region of interest" description="Disordered" evidence="1">
    <location>
        <begin position="253"/>
        <end position="273"/>
    </location>
</feature>
<dbReference type="Pfam" id="PF21906">
    <property type="entry name" value="WHD_NrtR"/>
    <property type="match status" value="1"/>
</dbReference>
<evidence type="ECO:0000313" key="4">
    <source>
        <dbReference type="Proteomes" id="UP000253509"/>
    </source>
</evidence>
<sequence length="273" mass="30016">MIRSDVKSMPESTSLTQFPRPSVAVDTAVLCPVPVSGLHVLLIRSEDGRWQLPGSILRPQERLAEAVARCLREKARLIDRSPVQLHVFDQPDRDDRGWVISVAHLDVLAAADVGLDPEVEDGAGIGAEDFATAWRTMVPVDAVAELSAEHQEIVRVAVHRLRSLHERSPDPFGLLGSEFSLRRLRTLHEIVAGTELQADTFRRTMLPLLEATGRALTQGRGRPAQTFRRRAEFTLQQDTPIVAVPGTVWAGVHDHPHPGAMREKVDSGVGDGD</sequence>
<feature type="compositionally biased region" description="Basic and acidic residues" evidence="1">
    <location>
        <begin position="253"/>
        <end position="266"/>
    </location>
</feature>
<evidence type="ECO:0000256" key="1">
    <source>
        <dbReference type="SAM" id="MobiDB-lite"/>
    </source>
</evidence>
<dbReference type="SUPFAM" id="SSF46785">
    <property type="entry name" value="Winged helix' DNA-binding domain"/>
    <property type="match status" value="1"/>
</dbReference>
<comment type="caution">
    <text evidence="3">The sequence shown here is derived from an EMBL/GenBank/DDBJ whole genome shotgun (WGS) entry which is preliminary data.</text>
</comment>
<dbReference type="InterPro" id="IPR000086">
    <property type="entry name" value="NUDIX_hydrolase_dom"/>
</dbReference>
<name>A0A366INP9_9MICO</name>
<dbReference type="AlphaFoldDB" id="A0A366INP9"/>
<accession>A0A366INP9</accession>
<dbReference type="Proteomes" id="UP000253509">
    <property type="component" value="Unassembled WGS sequence"/>
</dbReference>